<keyword evidence="6 8" id="KW-1133">Transmembrane helix</keyword>
<dbReference type="EMBL" id="JAOEGN010000020">
    <property type="protein sequence ID" value="MCU0105658.1"/>
    <property type="molecule type" value="Genomic_DNA"/>
</dbReference>
<evidence type="ECO:0000256" key="6">
    <source>
        <dbReference type="ARBA" id="ARBA00022989"/>
    </source>
</evidence>
<name>A0ABT2PXH0_9MOLU</name>
<evidence type="ECO:0000313" key="10">
    <source>
        <dbReference type="EMBL" id="MCU0105658.1"/>
    </source>
</evidence>
<dbReference type="InterPro" id="IPR000515">
    <property type="entry name" value="MetI-like"/>
</dbReference>
<dbReference type="SUPFAM" id="SSF161098">
    <property type="entry name" value="MetI-like"/>
    <property type="match status" value="1"/>
</dbReference>
<evidence type="ECO:0000256" key="5">
    <source>
        <dbReference type="ARBA" id="ARBA00022692"/>
    </source>
</evidence>
<dbReference type="InterPro" id="IPR051789">
    <property type="entry name" value="Bact_Polyamine_Transport"/>
</dbReference>
<protein>
    <submittedName>
        <fullName evidence="10">ABC transporter permease</fullName>
    </submittedName>
</protein>
<feature type="transmembrane region" description="Helical" evidence="8">
    <location>
        <begin position="209"/>
        <end position="230"/>
    </location>
</feature>
<dbReference type="Proteomes" id="UP001209076">
    <property type="component" value="Unassembled WGS sequence"/>
</dbReference>
<dbReference type="Gene3D" id="1.10.3720.10">
    <property type="entry name" value="MetI-like"/>
    <property type="match status" value="1"/>
</dbReference>
<feature type="transmembrane region" description="Helical" evidence="8">
    <location>
        <begin position="26"/>
        <end position="48"/>
    </location>
</feature>
<evidence type="ECO:0000256" key="7">
    <source>
        <dbReference type="ARBA" id="ARBA00023136"/>
    </source>
</evidence>
<dbReference type="PROSITE" id="PS50928">
    <property type="entry name" value="ABC_TM1"/>
    <property type="match status" value="1"/>
</dbReference>
<proteinExistence type="inferred from homology"/>
<keyword evidence="11" id="KW-1185">Reference proteome</keyword>
<comment type="caution">
    <text evidence="10">The sequence shown here is derived from an EMBL/GenBank/DDBJ whole genome shotgun (WGS) entry which is preliminary data.</text>
</comment>
<sequence length="296" mass="33005">MTNFPKARIEDYGFKNREWLAPFLKWFGIIFFVLMMLMLYLPIIIIAIQSVNSSVVTTRFSTFTLKWYANIFNERELLSAIKNTLLVSFIATTLATILGTFFAIGIFHLPKNKRSGLMFLNNVPILNADIVTGFSLMIMFRFVMVLINMIAQLFNPDASISIFGLPTLVLAHLFFTLPYVVLSVVPKLKELDANLVDAAADLGLKPMKALVYVVVPAIKAGIFSGMLLALTMSIDDFVISFFNTGAGFDNLSIWIYGVLGRRNLSPSVYAFSTLLTLVIMVGLIGSQFIHKKGKAK</sequence>
<dbReference type="CDD" id="cd06261">
    <property type="entry name" value="TM_PBP2"/>
    <property type="match status" value="1"/>
</dbReference>
<feature type="transmembrane region" description="Helical" evidence="8">
    <location>
        <begin position="130"/>
        <end position="150"/>
    </location>
</feature>
<reference evidence="11" key="1">
    <citation type="submission" date="2023-07" db="EMBL/GenBank/DDBJ databases">
        <title>Novel Mycoplasma species identified in domestic and wild animals.</title>
        <authorList>
            <person name="Volokhov D.V."/>
            <person name="Furtak V.A."/>
            <person name="Zagorodnyaya T.A."/>
        </authorList>
    </citation>
    <scope>NUCLEOTIDE SEQUENCE [LARGE SCALE GENOMIC DNA]</scope>
    <source>
        <strain evidence="11">92-19</strain>
    </source>
</reference>
<feature type="domain" description="ABC transmembrane type-1" evidence="9">
    <location>
        <begin position="81"/>
        <end position="290"/>
    </location>
</feature>
<keyword evidence="3" id="KW-0813">Transport</keyword>
<feature type="transmembrane region" description="Helical" evidence="8">
    <location>
        <begin position="268"/>
        <end position="289"/>
    </location>
</feature>
<keyword evidence="4" id="KW-1003">Cell membrane</keyword>
<evidence type="ECO:0000259" key="9">
    <source>
        <dbReference type="PROSITE" id="PS50928"/>
    </source>
</evidence>
<feature type="transmembrane region" description="Helical" evidence="8">
    <location>
        <begin position="85"/>
        <end position="110"/>
    </location>
</feature>
<dbReference type="PANTHER" id="PTHR43848">
    <property type="entry name" value="PUTRESCINE TRANSPORT SYSTEM PERMEASE PROTEIN POTI"/>
    <property type="match status" value="1"/>
</dbReference>
<keyword evidence="7 8" id="KW-0472">Membrane</keyword>
<dbReference type="PANTHER" id="PTHR43848:SF2">
    <property type="entry name" value="PUTRESCINE TRANSPORT SYSTEM PERMEASE PROTEIN POTI"/>
    <property type="match status" value="1"/>
</dbReference>
<gene>
    <name evidence="10" type="ORF">N7603_08300</name>
</gene>
<comment type="subcellular location">
    <subcellularLocation>
        <location evidence="1">Cell membrane</location>
        <topology evidence="1">Multi-pass membrane protein</topology>
    </subcellularLocation>
</comment>
<organism evidence="10 11">
    <name type="scientific">Paracholeplasma vituli</name>
    <dbReference type="NCBI Taxonomy" id="69473"/>
    <lineage>
        <taxon>Bacteria</taxon>
        <taxon>Bacillati</taxon>
        <taxon>Mycoplasmatota</taxon>
        <taxon>Mollicutes</taxon>
        <taxon>Acholeplasmatales</taxon>
        <taxon>Acholeplasmataceae</taxon>
        <taxon>Paracholeplasma</taxon>
    </lineage>
</organism>
<evidence type="ECO:0000256" key="1">
    <source>
        <dbReference type="ARBA" id="ARBA00004651"/>
    </source>
</evidence>
<evidence type="ECO:0000256" key="4">
    <source>
        <dbReference type="ARBA" id="ARBA00022475"/>
    </source>
</evidence>
<evidence type="ECO:0000256" key="2">
    <source>
        <dbReference type="ARBA" id="ARBA00007069"/>
    </source>
</evidence>
<feature type="transmembrane region" description="Helical" evidence="8">
    <location>
        <begin position="162"/>
        <end position="182"/>
    </location>
</feature>
<evidence type="ECO:0000313" key="11">
    <source>
        <dbReference type="Proteomes" id="UP001209076"/>
    </source>
</evidence>
<dbReference type="InterPro" id="IPR035906">
    <property type="entry name" value="MetI-like_sf"/>
</dbReference>
<keyword evidence="5 8" id="KW-0812">Transmembrane</keyword>
<evidence type="ECO:0000256" key="8">
    <source>
        <dbReference type="SAM" id="Phobius"/>
    </source>
</evidence>
<accession>A0ABT2PXH0</accession>
<dbReference type="RefSeq" id="WP_262096977.1">
    <property type="nucleotide sequence ID" value="NZ_JAOEGN010000020.1"/>
</dbReference>
<feature type="transmembrane region" description="Helical" evidence="8">
    <location>
        <begin position="237"/>
        <end position="256"/>
    </location>
</feature>
<comment type="similarity">
    <text evidence="2">Belongs to the binding-protein-dependent transport system permease family. CysTW subfamily.</text>
</comment>
<evidence type="ECO:0000256" key="3">
    <source>
        <dbReference type="ARBA" id="ARBA00022448"/>
    </source>
</evidence>